<dbReference type="EC" id="2.3.2.2" evidence="6"/>
<proteinExistence type="inferred from homology"/>
<reference evidence="7" key="2">
    <citation type="submission" date="2025-08" db="UniProtKB">
        <authorList>
            <consortium name="Ensembl"/>
        </authorList>
    </citation>
    <scope>IDENTIFICATION</scope>
</reference>
<comment type="catalytic activity">
    <reaction evidence="6">
        <text>an S-substituted glutathione + H2O = an S-substituted L-cysteinylglycine + L-glutamate</text>
        <dbReference type="Rhea" id="RHEA:59468"/>
        <dbReference type="ChEBI" id="CHEBI:15377"/>
        <dbReference type="ChEBI" id="CHEBI:29985"/>
        <dbReference type="ChEBI" id="CHEBI:90779"/>
        <dbReference type="ChEBI" id="CHEBI:143103"/>
        <dbReference type="EC" id="3.4.19.13"/>
    </reaction>
</comment>
<evidence type="ECO:0000313" key="7">
    <source>
        <dbReference type="Ensembl" id="ENSDCDP00010011317.1"/>
    </source>
</evidence>
<dbReference type="EC" id="3.4.19.13" evidence="6"/>
<evidence type="ECO:0000256" key="2">
    <source>
        <dbReference type="ARBA" id="ARBA00023180"/>
    </source>
</evidence>
<keyword evidence="6" id="KW-0472">Membrane</keyword>
<keyword evidence="3" id="KW-1202">Platelet aggregation activating toxin</keyword>
<dbReference type="Pfam" id="PF01019">
    <property type="entry name" value="G_glu_transpept"/>
    <property type="match status" value="1"/>
</dbReference>
<dbReference type="AlphaFoldDB" id="A0AAY4AR60"/>
<dbReference type="SUPFAM" id="SSF56235">
    <property type="entry name" value="N-terminal nucleophile aminohydrolases (Ntn hydrolases)"/>
    <property type="match status" value="1"/>
</dbReference>
<dbReference type="Gene3D" id="1.10.246.130">
    <property type="match status" value="1"/>
</dbReference>
<comment type="catalytic activity">
    <reaction evidence="6">
        <text>glutathione + H2O = L-cysteinylglycine + L-glutamate</text>
        <dbReference type="Rhea" id="RHEA:28807"/>
        <dbReference type="ChEBI" id="CHEBI:15377"/>
        <dbReference type="ChEBI" id="CHEBI:29985"/>
        <dbReference type="ChEBI" id="CHEBI:57925"/>
        <dbReference type="ChEBI" id="CHEBI:61694"/>
        <dbReference type="EC" id="3.4.19.13"/>
    </reaction>
</comment>
<evidence type="ECO:0000256" key="1">
    <source>
        <dbReference type="ARBA" id="ARBA00009381"/>
    </source>
</evidence>
<dbReference type="GO" id="GO:0006751">
    <property type="term" value="P:glutathione catabolic process"/>
    <property type="evidence" value="ECO:0007669"/>
    <property type="project" value="UniProtKB-UniRule"/>
</dbReference>
<evidence type="ECO:0000256" key="4">
    <source>
        <dbReference type="PIRSR" id="PIRSR600101-1"/>
    </source>
</evidence>
<name>A0AAY4AR60_9TELE</name>
<dbReference type="PRINTS" id="PR01210">
    <property type="entry name" value="GGTRANSPTASE"/>
</dbReference>
<dbReference type="Ensembl" id="ENSDCDT00010011841.1">
    <property type="protein sequence ID" value="ENSDCDP00010011317.1"/>
    <property type="gene ID" value="ENSDCDG00010004972.1"/>
</dbReference>
<dbReference type="InterPro" id="IPR043137">
    <property type="entry name" value="GGT_ssub_C"/>
</dbReference>
<organism evidence="7 8">
    <name type="scientific">Denticeps clupeoides</name>
    <name type="common">denticle herring</name>
    <dbReference type="NCBI Taxonomy" id="299321"/>
    <lineage>
        <taxon>Eukaryota</taxon>
        <taxon>Metazoa</taxon>
        <taxon>Chordata</taxon>
        <taxon>Craniata</taxon>
        <taxon>Vertebrata</taxon>
        <taxon>Euteleostomi</taxon>
        <taxon>Actinopterygii</taxon>
        <taxon>Neopterygii</taxon>
        <taxon>Teleostei</taxon>
        <taxon>Clupei</taxon>
        <taxon>Clupeiformes</taxon>
        <taxon>Denticipitoidei</taxon>
        <taxon>Denticipitidae</taxon>
        <taxon>Denticeps</taxon>
    </lineage>
</organism>
<dbReference type="InterPro" id="IPR000101">
    <property type="entry name" value="GGT_peptidase"/>
</dbReference>
<dbReference type="InterPro" id="IPR029055">
    <property type="entry name" value="Ntn_hydrolases_N"/>
</dbReference>
<dbReference type="GO" id="GO:0031179">
    <property type="term" value="P:peptide modification"/>
    <property type="evidence" value="ECO:0007669"/>
    <property type="project" value="TreeGrafter"/>
</dbReference>
<keyword evidence="6" id="KW-0012">Acyltransferase</keyword>
<keyword evidence="3" id="KW-1199">Hemostasis impairing toxin</keyword>
<dbReference type="GO" id="GO:0005886">
    <property type="term" value="C:plasma membrane"/>
    <property type="evidence" value="ECO:0007669"/>
    <property type="project" value="TreeGrafter"/>
</dbReference>
<feature type="binding site" evidence="5">
    <location>
        <position position="466"/>
    </location>
    <ligand>
        <name>L-glutamate</name>
        <dbReference type="ChEBI" id="CHEBI:29985"/>
    </ligand>
</feature>
<keyword evidence="3" id="KW-0800">Toxin</keyword>
<comment type="subcellular location">
    <subcellularLocation>
        <location evidence="6">Membrane</location>
        <topology evidence="6">Single-pass type II membrane protein</topology>
    </subcellularLocation>
</comment>
<dbReference type="GeneTree" id="ENSGT00940000154601"/>
<evidence type="ECO:0000256" key="3">
    <source>
        <dbReference type="ARBA" id="ARBA00084097"/>
    </source>
</evidence>
<dbReference type="NCBIfam" id="TIGR00066">
    <property type="entry name" value="g_glut_trans"/>
    <property type="match status" value="1"/>
</dbReference>
<dbReference type="GO" id="GO:0036374">
    <property type="term" value="F:glutathione hydrolase activity"/>
    <property type="evidence" value="ECO:0007669"/>
    <property type="project" value="UniProtKB-UniRule"/>
</dbReference>
<dbReference type="GO" id="GO:0002682">
    <property type="term" value="P:regulation of immune system process"/>
    <property type="evidence" value="ECO:0007669"/>
    <property type="project" value="TreeGrafter"/>
</dbReference>
<gene>
    <name evidence="7" type="primary">ggt1b</name>
</gene>
<evidence type="ECO:0000313" key="8">
    <source>
        <dbReference type="Proteomes" id="UP000694580"/>
    </source>
</evidence>
<keyword evidence="6" id="KW-0812">Transmembrane</keyword>
<feature type="transmembrane region" description="Helical" evidence="6">
    <location>
        <begin position="6"/>
        <end position="28"/>
    </location>
</feature>
<comment type="function">
    <text evidence="6">Cleaves the gamma-glutamyl peptide bond of glutathione and glutathione conjugates.</text>
</comment>
<keyword evidence="6" id="KW-0808">Transferase</keyword>
<sequence length="561" mass="60828">MVQKSIVVGLLVLLVTSIGTFVGVFFSVSRKPLLDHSFYKAAVAADAGTCSVIGRDILKKGGSAADSAIAAMLCVSLMNVHSMGIGGGCIFNIYDANTGTISDTPTFWDKPHVCIYMTGGLSIAVPGMIHGLEMAYSRHGKLPWKELFLPTVQLARNGFPVGNALALAIETNKDIIVNDEALCAVFCDSKGSTLKENDTITFPKLANTYEEIANRGPHAFYTGKIAEDLVDDIQAAGGIITLQDLQNYRPVLDLNPLNATVGQYTMYVPNAPASGPVLTLILNILHGYNFTSDSVSTMEKRILTYHRIVEAFRFAYAKRTVLGDPLHLSIDSFIQNITSPELAESFRQMITDDTTQPDSYYGPEFFTPDDHGTSHLSVLAEDGSAVSSTCTINHFFGSKVLSPKTGIILNNEMDDFSSPYITNGYGVPPSPNNFIKPGKRPMSSMVPTLLFDHNKKVKMVVGASGGTKITTATAQVILNTLFFEYDLKRAVAEPRLHNQLRPNITVYEEEFDKDGLDGLIMKNHTVELLTKTGAVVQAVVCHKEGLSAESDPRKGGYAAGY</sequence>
<feature type="binding site" evidence="5">
    <location>
        <begin position="443"/>
        <end position="444"/>
    </location>
    <ligand>
        <name>L-glutamate</name>
        <dbReference type="ChEBI" id="CHEBI:29985"/>
    </ligand>
</feature>
<comment type="catalytic activity">
    <reaction evidence="6">
        <text>an N-terminal (5-L-glutamyl)-[peptide] + an alpha-amino acid = 5-L-glutamyl amino acid + an N-terminal L-alpha-aminoacyl-[peptide]</text>
        <dbReference type="Rhea" id="RHEA:23904"/>
        <dbReference type="Rhea" id="RHEA-COMP:9780"/>
        <dbReference type="Rhea" id="RHEA-COMP:9795"/>
        <dbReference type="ChEBI" id="CHEBI:77644"/>
        <dbReference type="ChEBI" id="CHEBI:78597"/>
        <dbReference type="ChEBI" id="CHEBI:78599"/>
        <dbReference type="ChEBI" id="CHEBI:78608"/>
        <dbReference type="EC" id="2.3.2.2"/>
    </reaction>
</comment>
<feature type="active site" description="Nucleophile" evidence="4">
    <location>
        <position position="373"/>
    </location>
</feature>
<evidence type="ECO:0000256" key="5">
    <source>
        <dbReference type="PIRSR" id="PIRSR600101-2"/>
    </source>
</evidence>
<keyword evidence="6" id="KW-0378">Hydrolase</keyword>
<dbReference type="GO" id="GO:0103068">
    <property type="term" value="F:leukotriene C4 gamma-glutamyl transferase activity"/>
    <property type="evidence" value="ECO:0007669"/>
    <property type="project" value="UniProtKB-EC"/>
</dbReference>
<keyword evidence="6" id="KW-1133">Transmembrane helix</keyword>
<comment type="similarity">
    <text evidence="1">Belongs to the gamma-glutamyltransferase family.</text>
</comment>
<dbReference type="Proteomes" id="UP000694580">
    <property type="component" value="Chromosome 3"/>
</dbReference>
<protein>
    <recommendedName>
        <fullName evidence="6">Glutathione hydrolase</fullName>
        <ecNumber evidence="6">2.3.2.2</ecNumber>
        <ecNumber evidence="6">3.4.19.13</ecNumber>
    </recommendedName>
    <alternativeName>
        <fullName evidence="6">Gamma-glutamyltransferase</fullName>
    </alternativeName>
    <alternativeName>
        <fullName evidence="6">Gamma-glutamyltranspeptidase</fullName>
    </alternativeName>
</protein>
<dbReference type="InterPro" id="IPR043138">
    <property type="entry name" value="GGT_lsub"/>
</dbReference>
<evidence type="ECO:0000256" key="6">
    <source>
        <dbReference type="RuleBase" id="RU368068"/>
    </source>
</evidence>
<dbReference type="Gene3D" id="3.60.20.40">
    <property type="match status" value="1"/>
</dbReference>
<feature type="binding site" evidence="5">
    <location>
        <begin position="391"/>
        <end position="393"/>
    </location>
    <ligand>
        <name>L-glutamate</name>
        <dbReference type="ChEBI" id="CHEBI:29985"/>
    </ligand>
</feature>
<dbReference type="PANTHER" id="PTHR11686">
    <property type="entry name" value="GAMMA GLUTAMYL TRANSPEPTIDASE"/>
    <property type="match status" value="1"/>
</dbReference>
<dbReference type="FunFam" id="1.10.246.130:FF:000002">
    <property type="entry name" value="glutathione hydrolase 1 proenzyme"/>
    <property type="match status" value="1"/>
</dbReference>
<feature type="binding site" evidence="5">
    <location>
        <position position="415"/>
    </location>
    <ligand>
        <name>L-glutamate</name>
        <dbReference type="ChEBI" id="CHEBI:29985"/>
    </ligand>
</feature>
<dbReference type="InterPro" id="IPR055262">
    <property type="entry name" value="GGT_CS"/>
</dbReference>
<dbReference type="FunFam" id="3.60.20.40:FF:000001">
    <property type="entry name" value="Gamma-glutamyltranspeptidase 1"/>
    <property type="match status" value="1"/>
</dbReference>
<reference evidence="7" key="3">
    <citation type="submission" date="2025-09" db="UniProtKB">
        <authorList>
            <consortium name="Ensembl"/>
        </authorList>
    </citation>
    <scope>IDENTIFICATION</scope>
</reference>
<keyword evidence="8" id="KW-1185">Reference proteome</keyword>
<keyword evidence="2" id="KW-0325">Glycoprotein</keyword>
<comment type="pathway">
    <text evidence="6">Sulfur metabolism; glutathione metabolism.</text>
</comment>
<accession>A0AAY4AR60</accession>
<dbReference type="GO" id="GO:0050727">
    <property type="term" value="P:regulation of inflammatory response"/>
    <property type="evidence" value="ECO:0007669"/>
    <property type="project" value="TreeGrafter"/>
</dbReference>
<reference evidence="7 8" key="1">
    <citation type="submission" date="2020-06" db="EMBL/GenBank/DDBJ databases">
        <authorList>
            <consortium name="Wellcome Sanger Institute Data Sharing"/>
        </authorList>
    </citation>
    <scope>NUCLEOTIDE SEQUENCE [LARGE SCALE GENOMIC DNA]</scope>
</reference>
<dbReference type="PANTHER" id="PTHR11686:SF56">
    <property type="entry name" value="GLUTATHIONE HYDROLASE 1 PROENZYME-RELATED"/>
    <property type="match status" value="1"/>
</dbReference>
<dbReference type="PROSITE" id="PS00462">
    <property type="entry name" value="G_GLU_TRANSPEPTIDASE"/>
    <property type="match status" value="1"/>
</dbReference>